<dbReference type="InterPro" id="IPR036979">
    <property type="entry name" value="CM_dom_sf"/>
</dbReference>
<dbReference type="GO" id="GO:0046417">
    <property type="term" value="P:chorismate metabolic process"/>
    <property type="evidence" value="ECO:0007669"/>
    <property type="project" value="InterPro"/>
</dbReference>
<accession>A0A348WMY3</accession>
<dbReference type="GO" id="GO:0005737">
    <property type="term" value="C:cytoplasm"/>
    <property type="evidence" value="ECO:0007669"/>
    <property type="project" value="UniProtKB-SubCell"/>
</dbReference>
<reference evidence="6 7" key="1">
    <citation type="journal article" date="2018" name="Nat. Biotechnol.">
        <title>A standardized bacterial taxonomy based on genome phylogeny substantially revises the tree of life.</title>
        <authorList>
            <person name="Parks D.H."/>
            <person name="Chuvochina M."/>
            <person name="Waite D.W."/>
            <person name="Rinke C."/>
            <person name="Skarshewski A."/>
            <person name="Chaumeil P.A."/>
            <person name="Hugenholtz P."/>
        </authorList>
    </citation>
    <scope>NUCLEOTIDE SEQUENCE [LARGE SCALE GENOMIC DNA]</scope>
    <source>
        <strain evidence="6">UBA9360</strain>
    </source>
</reference>
<dbReference type="SMART" id="SM00830">
    <property type="entry name" value="CM_2"/>
    <property type="match status" value="1"/>
</dbReference>
<dbReference type="GO" id="GO:0004665">
    <property type="term" value="F:prephenate dehydrogenase (NADP+) activity"/>
    <property type="evidence" value="ECO:0007669"/>
    <property type="project" value="InterPro"/>
</dbReference>
<dbReference type="SUPFAM" id="SSF48600">
    <property type="entry name" value="Chorismate mutase II"/>
    <property type="match status" value="1"/>
</dbReference>
<dbReference type="GO" id="GO:0070403">
    <property type="term" value="F:NAD+ binding"/>
    <property type="evidence" value="ECO:0007669"/>
    <property type="project" value="InterPro"/>
</dbReference>
<dbReference type="AlphaFoldDB" id="A0A348WMY3"/>
<keyword evidence="2" id="KW-0827">Tyrosine biosynthesis</keyword>
<dbReference type="GO" id="GO:0008977">
    <property type="term" value="F:prephenate dehydrogenase (NAD+) activity"/>
    <property type="evidence" value="ECO:0007669"/>
    <property type="project" value="InterPro"/>
</dbReference>
<protein>
    <recommendedName>
        <fullName evidence="2">T-protein</fullName>
    </recommendedName>
</protein>
<dbReference type="InterPro" id="IPR036291">
    <property type="entry name" value="NAD(P)-bd_dom_sf"/>
</dbReference>
<dbReference type="GO" id="GO:0004106">
    <property type="term" value="F:chorismate mutase activity"/>
    <property type="evidence" value="ECO:0007669"/>
    <property type="project" value="InterPro"/>
</dbReference>
<dbReference type="Gene3D" id="1.10.3660.10">
    <property type="entry name" value="6-phosphogluconate dehydrogenase C-terminal like domain"/>
    <property type="match status" value="1"/>
</dbReference>
<keyword evidence="2 6" id="KW-0413">Isomerase</keyword>
<feature type="coiled-coil region" evidence="3">
    <location>
        <begin position="2"/>
        <end position="36"/>
    </location>
</feature>
<feature type="domain" description="Chorismate mutase" evidence="4">
    <location>
        <begin position="3"/>
        <end position="94"/>
    </location>
</feature>
<evidence type="ECO:0000256" key="1">
    <source>
        <dbReference type="ARBA" id="ARBA00023002"/>
    </source>
</evidence>
<evidence type="ECO:0000259" key="5">
    <source>
        <dbReference type="PROSITE" id="PS51176"/>
    </source>
</evidence>
<dbReference type="Proteomes" id="UP000262878">
    <property type="component" value="Unassembled WGS sequence"/>
</dbReference>
<dbReference type="PROSITE" id="PS51168">
    <property type="entry name" value="CHORISMATE_MUT_2"/>
    <property type="match status" value="1"/>
</dbReference>
<dbReference type="SUPFAM" id="SSF48179">
    <property type="entry name" value="6-phosphogluconate dehydrogenase C-terminal domain-like"/>
    <property type="match status" value="1"/>
</dbReference>
<comment type="caution">
    <text evidence="6">The sequence shown here is derived from an EMBL/GenBank/DDBJ whole genome shotgun (WGS) entry which is preliminary data.</text>
</comment>
<keyword evidence="2" id="KW-0057">Aromatic amino acid biosynthesis</keyword>
<dbReference type="PROSITE" id="PS51176">
    <property type="entry name" value="PDH_ADH"/>
    <property type="match status" value="1"/>
</dbReference>
<comment type="subcellular location">
    <subcellularLocation>
        <location evidence="2">Cytoplasm</location>
    </subcellularLocation>
</comment>
<keyword evidence="2" id="KW-0520">NAD</keyword>
<evidence type="ECO:0000256" key="2">
    <source>
        <dbReference type="PIRNR" id="PIRNR001499"/>
    </source>
</evidence>
<keyword evidence="2" id="KW-0963">Cytoplasm</keyword>
<dbReference type="GO" id="GO:0006571">
    <property type="term" value="P:tyrosine biosynthetic process"/>
    <property type="evidence" value="ECO:0007669"/>
    <property type="project" value="UniProtKB-UniPathway"/>
</dbReference>
<dbReference type="NCBIfam" id="TIGR01799">
    <property type="entry name" value="CM_T"/>
    <property type="match status" value="1"/>
</dbReference>
<proteinExistence type="predicted"/>
<dbReference type="InterPro" id="IPR008244">
    <property type="entry name" value="Chor_mut/prephenate_DH_T"/>
</dbReference>
<dbReference type="SUPFAM" id="SSF51735">
    <property type="entry name" value="NAD(P)-binding Rossmann-fold domains"/>
    <property type="match status" value="1"/>
</dbReference>
<dbReference type="NCBIfam" id="NF008400">
    <property type="entry name" value="PRK11199.1"/>
    <property type="match status" value="1"/>
</dbReference>
<dbReference type="UniPathway" id="UPA00120">
    <property type="reaction ID" value="UER00203"/>
</dbReference>
<feature type="domain" description="Prephenate/arogenate dehydrogenase" evidence="5">
    <location>
        <begin position="103"/>
        <end position="364"/>
    </location>
</feature>
<keyword evidence="1 2" id="KW-0560">Oxidoreductase</keyword>
<gene>
    <name evidence="6" type="primary">tyrA</name>
    <name evidence="6" type="ORF">DCR58_03810</name>
</gene>
<dbReference type="InterPro" id="IPR046825">
    <property type="entry name" value="PDH_C"/>
</dbReference>
<evidence type="ECO:0000259" key="4">
    <source>
        <dbReference type="PROSITE" id="PS51168"/>
    </source>
</evidence>
<dbReference type="Pfam" id="PF20463">
    <property type="entry name" value="PDH_C"/>
    <property type="match status" value="1"/>
</dbReference>
<keyword evidence="3" id="KW-0175">Coiled coil</keyword>
<evidence type="ECO:0000313" key="7">
    <source>
        <dbReference type="Proteomes" id="UP000262878"/>
    </source>
</evidence>
<dbReference type="InterPro" id="IPR050812">
    <property type="entry name" value="Preph/Arog_dehydrog"/>
</dbReference>
<keyword evidence="2" id="KW-0028">Amino-acid biosynthesis</keyword>
<dbReference type="InterPro" id="IPR036263">
    <property type="entry name" value="Chorismate_II_sf"/>
</dbReference>
<dbReference type="STRING" id="314276.OS145_10645"/>
<dbReference type="PANTHER" id="PTHR21363">
    <property type="entry name" value="PREPHENATE DEHYDROGENASE"/>
    <property type="match status" value="1"/>
</dbReference>
<dbReference type="EMBL" id="DMUP01000084">
    <property type="protein sequence ID" value="HAR55895.1"/>
    <property type="molecule type" value="Genomic_DNA"/>
</dbReference>
<evidence type="ECO:0000256" key="3">
    <source>
        <dbReference type="SAM" id="Coils"/>
    </source>
</evidence>
<dbReference type="InterPro" id="IPR008927">
    <property type="entry name" value="6-PGluconate_DH-like_C_sf"/>
</dbReference>
<dbReference type="PIRSF" id="PIRSF001499">
    <property type="entry name" value="Chor_mut_pdh_Tpr"/>
    <property type="match status" value="1"/>
</dbReference>
<dbReference type="Pfam" id="PF02153">
    <property type="entry name" value="PDH_N"/>
    <property type="match status" value="1"/>
</dbReference>
<dbReference type="Pfam" id="PF01817">
    <property type="entry name" value="CM_2"/>
    <property type="match status" value="1"/>
</dbReference>
<evidence type="ECO:0000313" key="6">
    <source>
        <dbReference type="EMBL" id="HAR55895.1"/>
    </source>
</evidence>
<dbReference type="InterPro" id="IPR046826">
    <property type="entry name" value="PDH_N"/>
</dbReference>
<name>A0A348WMY3_9GAMM</name>
<dbReference type="Gene3D" id="3.40.50.720">
    <property type="entry name" value="NAD(P)-binding Rossmann-like Domain"/>
    <property type="match status" value="1"/>
</dbReference>
<dbReference type="InterPro" id="IPR002701">
    <property type="entry name" value="CM_II_prokaryot"/>
</dbReference>
<dbReference type="UniPathway" id="UPA00122">
    <property type="reaction ID" value="UER00961"/>
</dbReference>
<sequence length="382" mass="43314">MNNDAKQQLEQLRQAIDNTDSQLIELIKQRSELTKQVGDVKRHLQAPLYVPEREQQMISARRQQAEQMELSPDLIEDVLRRIIRESYRTQTAQATPTSCDLERPVVIVGGRGRLGTLFCRLFKQTGYTVKVIDKGDALSDITEHHPQLVVIAVPVNITAQVISELPKLPDDCVLADLTSIKHQPLQQMLAQHEGPVVGLHPMFGPSVPNLAKQLVVACEGRKAEAYQWLIAQFTNWGAHVEWVDSQAHDSSMGWIQVMRHLSTFVYGAHMAEEQADIAQLLQLSSPIYRMELMMVGRLFAQNADLYADIIQSHPEQFDVIKRYLARFQHTLDVLERGDKANFVETFQQVNGYFGEFAEQFLQESEALVQLSDDQRFRGAATG</sequence>
<organism evidence="6 7">
    <name type="scientific">Idiomarina baltica</name>
    <dbReference type="NCBI Taxonomy" id="190892"/>
    <lineage>
        <taxon>Bacteria</taxon>
        <taxon>Pseudomonadati</taxon>
        <taxon>Pseudomonadota</taxon>
        <taxon>Gammaproteobacteria</taxon>
        <taxon>Alteromonadales</taxon>
        <taxon>Idiomarinaceae</taxon>
        <taxon>Idiomarina</taxon>
    </lineage>
</organism>
<dbReference type="InterPro" id="IPR011277">
    <property type="entry name" value="CM_T"/>
</dbReference>
<dbReference type="PANTHER" id="PTHR21363:SF0">
    <property type="entry name" value="PREPHENATE DEHYDROGENASE [NADP(+)]"/>
    <property type="match status" value="1"/>
</dbReference>
<dbReference type="InterPro" id="IPR003099">
    <property type="entry name" value="Prephen_DH"/>
</dbReference>
<comment type="pathway">
    <text evidence="2">Metabolic intermediate biosynthesis; prephenate biosynthesis; prephenate from chorismate: step 1/1.</text>
</comment>
<comment type="pathway">
    <text evidence="2">Amino-acid biosynthesis; L-tyrosine biosynthesis; (4-hydroxyphenyl)pyruvate from prephenate (NAD(+) route): step 1/1.</text>
</comment>
<dbReference type="Gene3D" id="1.20.59.10">
    <property type="entry name" value="Chorismate mutase"/>
    <property type="match status" value="1"/>
</dbReference>